<keyword evidence="1" id="KW-0812">Transmembrane</keyword>
<sequence length="120" mass="13891">MLISAFYQLPVIGYLFLCTAGVTLLWSHLFCTHEHIADEVRAGRSVAVLLRMRGREQTIICEVFCLLKKSFISEVAISLRAMYTSYAEWPAIRVSLLMVSFYHIFSFLCIIHLYFMNPVF</sequence>
<keyword evidence="1" id="KW-1133">Transmembrane helix</keyword>
<keyword evidence="1" id="KW-0472">Membrane</keyword>
<name>A0A0M3HFC1_ASCLU</name>
<proteinExistence type="predicted"/>
<dbReference type="WBParaSite" id="ALUE_0000021601-mRNA-1">
    <property type="protein sequence ID" value="ALUE_0000021601-mRNA-1"/>
    <property type="gene ID" value="ALUE_0000021601"/>
</dbReference>
<dbReference type="Proteomes" id="UP000036681">
    <property type="component" value="Unplaced"/>
</dbReference>
<accession>A0A0M3HFC1</accession>
<feature type="transmembrane region" description="Helical" evidence="1">
    <location>
        <begin position="6"/>
        <end position="26"/>
    </location>
</feature>
<feature type="transmembrane region" description="Helical" evidence="1">
    <location>
        <begin position="94"/>
        <end position="115"/>
    </location>
</feature>
<dbReference type="AlphaFoldDB" id="A0A0M3HFC1"/>
<evidence type="ECO:0000256" key="1">
    <source>
        <dbReference type="SAM" id="Phobius"/>
    </source>
</evidence>
<protein>
    <submittedName>
        <fullName evidence="3">ABC transmembrane type-1 domain-containing protein</fullName>
    </submittedName>
</protein>
<keyword evidence="2" id="KW-1185">Reference proteome</keyword>
<evidence type="ECO:0000313" key="2">
    <source>
        <dbReference type="Proteomes" id="UP000036681"/>
    </source>
</evidence>
<reference evidence="3" key="1">
    <citation type="submission" date="2017-02" db="UniProtKB">
        <authorList>
            <consortium name="WormBaseParasite"/>
        </authorList>
    </citation>
    <scope>IDENTIFICATION</scope>
</reference>
<evidence type="ECO:0000313" key="3">
    <source>
        <dbReference type="WBParaSite" id="ALUE_0000021601-mRNA-1"/>
    </source>
</evidence>
<organism evidence="2 3">
    <name type="scientific">Ascaris lumbricoides</name>
    <name type="common">Giant roundworm</name>
    <dbReference type="NCBI Taxonomy" id="6252"/>
    <lineage>
        <taxon>Eukaryota</taxon>
        <taxon>Metazoa</taxon>
        <taxon>Ecdysozoa</taxon>
        <taxon>Nematoda</taxon>
        <taxon>Chromadorea</taxon>
        <taxon>Rhabditida</taxon>
        <taxon>Spirurina</taxon>
        <taxon>Ascaridomorpha</taxon>
        <taxon>Ascaridoidea</taxon>
        <taxon>Ascarididae</taxon>
        <taxon>Ascaris</taxon>
    </lineage>
</organism>